<keyword evidence="2" id="KW-0238">DNA-binding</keyword>
<dbReference type="Gene3D" id="1.10.10.10">
    <property type="entry name" value="Winged helix-like DNA-binding domain superfamily/Winged helix DNA-binding domain"/>
    <property type="match status" value="1"/>
</dbReference>
<dbReference type="InterPro" id="IPR036388">
    <property type="entry name" value="WH-like_DNA-bd_sf"/>
</dbReference>
<dbReference type="AlphaFoldDB" id="A0A1H7QNZ4"/>
<dbReference type="InterPro" id="IPR000792">
    <property type="entry name" value="Tscrpt_reg_LuxR_C"/>
</dbReference>
<feature type="domain" description="HTH luxR-type" evidence="5">
    <location>
        <begin position="290"/>
        <end position="355"/>
    </location>
</feature>
<keyword evidence="3" id="KW-0804">Transcription</keyword>
<dbReference type="PANTHER" id="PTHR43214">
    <property type="entry name" value="TWO-COMPONENT RESPONSE REGULATOR"/>
    <property type="match status" value="1"/>
</dbReference>
<dbReference type="CDD" id="cd06170">
    <property type="entry name" value="LuxR_C_like"/>
    <property type="match status" value="1"/>
</dbReference>
<proteinExistence type="predicted"/>
<sequence>MVGEGVLERECPAVSTRRHGASRNGRVEGERERGGGVPYEDDDQVGRAIYARMLERGESLTDAAAAMGVTAAQVARARDRLTRLRLLDPEAEAPVDAAATLRLSLEESHRLLDRLVEQHVTAAALARSYLNLPVRADGDADVEYFPRSEARTRLARRITELSELAGHEILGMHPVAPWERESLEDGLARSERAIARGVRVCGLHAQSAFSHPMLREFVERWTRKGIEVRGAPVVPTRMLIYDRHTAVVQADPADLDAGALLIRGGGVVRSIAALYDYCWMTASEPKDVPGSSDAEALTEQQRAVLRLLATGAKDSAIARTLGVSTRTVTRVVGELTALLGAASRFQAGVRAARLGWLD</sequence>
<gene>
    <name evidence="6" type="ORF">SAMN05660976_02630</name>
</gene>
<feature type="compositionally biased region" description="Basic and acidic residues" evidence="4">
    <location>
        <begin position="1"/>
        <end position="11"/>
    </location>
</feature>
<dbReference type="InterPro" id="IPR016032">
    <property type="entry name" value="Sig_transdc_resp-reg_C-effctor"/>
</dbReference>
<dbReference type="EMBL" id="FOBF01000005">
    <property type="protein sequence ID" value="SEL49730.1"/>
    <property type="molecule type" value="Genomic_DNA"/>
</dbReference>
<dbReference type="Pfam" id="PF00196">
    <property type="entry name" value="GerE"/>
    <property type="match status" value="1"/>
</dbReference>
<evidence type="ECO:0000256" key="3">
    <source>
        <dbReference type="ARBA" id="ARBA00023163"/>
    </source>
</evidence>
<evidence type="ECO:0000313" key="6">
    <source>
        <dbReference type="EMBL" id="SEL49730.1"/>
    </source>
</evidence>
<accession>A0A1H7QNZ4</accession>
<dbReference type="PROSITE" id="PS50043">
    <property type="entry name" value="HTH_LUXR_2"/>
    <property type="match status" value="1"/>
</dbReference>
<dbReference type="SMART" id="SM00421">
    <property type="entry name" value="HTH_LUXR"/>
    <property type="match status" value="1"/>
</dbReference>
<protein>
    <submittedName>
        <fullName evidence="6">Regulatory protein, luxR family</fullName>
    </submittedName>
</protein>
<feature type="compositionally biased region" description="Basic and acidic residues" evidence="4">
    <location>
        <begin position="25"/>
        <end position="34"/>
    </location>
</feature>
<dbReference type="PANTHER" id="PTHR43214:SF24">
    <property type="entry name" value="TRANSCRIPTIONAL REGULATORY PROTEIN NARL-RELATED"/>
    <property type="match status" value="1"/>
</dbReference>
<feature type="region of interest" description="Disordered" evidence="4">
    <location>
        <begin position="1"/>
        <end position="40"/>
    </location>
</feature>
<evidence type="ECO:0000256" key="4">
    <source>
        <dbReference type="SAM" id="MobiDB-lite"/>
    </source>
</evidence>
<dbReference type="GO" id="GO:0003677">
    <property type="term" value="F:DNA binding"/>
    <property type="evidence" value="ECO:0007669"/>
    <property type="project" value="UniProtKB-KW"/>
</dbReference>
<keyword evidence="7" id="KW-1185">Reference proteome</keyword>
<dbReference type="Proteomes" id="UP000198953">
    <property type="component" value="Unassembled WGS sequence"/>
</dbReference>
<evidence type="ECO:0000256" key="2">
    <source>
        <dbReference type="ARBA" id="ARBA00023125"/>
    </source>
</evidence>
<dbReference type="SUPFAM" id="SSF46894">
    <property type="entry name" value="C-terminal effector domain of the bipartite response regulators"/>
    <property type="match status" value="1"/>
</dbReference>
<evidence type="ECO:0000313" key="7">
    <source>
        <dbReference type="Proteomes" id="UP000198953"/>
    </source>
</evidence>
<evidence type="ECO:0000256" key="1">
    <source>
        <dbReference type="ARBA" id="ARBA00023015"/>
    </source>
</evidence>
<reference evidence="6 7" key="1">
    <citation type="submission" date="2016-10" db="EMBL/GenBank/DDBJ databases">
        <authorList>
            <person name="de Groot N.N."/>
        </authorList>
    </citation>
    <scope>NUCLEOTIDE SEQUENCE [LARGE SCALE GENOMIC DNA]</scope>
    <source>
        <strain evidence="6 7">DSM 43357</strain>
    </source>
</reference>
<keyword evidence="1" id="KW-0805">Transcription regulation</keyword>
<organism evidence="6 7">
    <name type="scientific">Nonomuraea pusilla</name>
    <dbReference type="NCBI Taxonomy" id="46177"/>
    <lineage>
        <taxon>Bacteria</taxon>
        <taxon>Bacillati</taxon>
        <taxon>Actinomycetota</taxon>
        <taxon>Actinomycetes</taxon>
        <taxon>Streptosporangiales</taxon>
        <taxon>Streptosporangiaceae</taxon>
        <taxon>Nonomuraea</taxon>
    </lineage>
</organism>
<name>A0A1H7QNZ4_9ACTN</name>
<dbReference type="STRING" id="46177.SAMN05660976_02630"/>
<evidence type="ECO:0000259" key="5">
    <source>
        <dbReference type="PROSITE" id="PS50043"/>
    </source>
</evidence>
<dbReference type="InterPro" id="IPR039420">
    <property type="entry name" value="WalR-like"/>
</dbReference>
<dbReference type="GO" id="GO:0006355">
    <property type="term" value="P:regulation of DNA-templated transcription"/>
    <property type="evidence" value="ECO:0007669"/>
    <property type="project" value="InterPro"/>
</dbReference>